<dbReference type="PANTHER" id="PTHR10264">
    <property type="entry name" value="BAND 7 PROTEIN-RELATED"/>
    <property type="match status" value="1"/>
</dbReference>
<dbReference type="Pfam" id="PF01145">
    <property type="entry name" value="Band_7"/>
    <property type="match status" value="1"/>
</dbReference>
<keyword evidence="3" id="KW-0812">Transmembrane</keyword>
<gene>
    <name evidence="6" type="primary">LOC110082921</name>
</gene>
<sequence length="272" mass="29990">MKDGEPDVSEKVELPEAGNQRDNQDLRSGPGKSKQGLEVGEHILVALSFVLTILTFPISLWLCLKVINDFERGIILRLGHMRPGGPLGPGVYFILPCTDEIIRVDMRTKACYIALQEIITKDPLVLDVDGVLYYRIQNPTIAVSSVTSAEEATKLLVQTTMRNVLGTMYLSHLICNRENVARRIQSTVDEAARSWGVKVELIEIKNVRTQVKVVPPSEGTPSSKSNTPRIMKEASVVIGNSPVSFQFRCLTSDAPEAPKTGPRNPSLVFSYS</sequence>
<reference evidence="6" key="1">
    <citation type="submission" date="2025-08" db="UniProtKB">
        <authorList>
            <consortium name="RefSeq"/>
        </authorList>
    </citation>
    <scope>IDENTIFICATION</scope>
</reference>
<evidence type="ECO:0000259" key="4">
    <source>
        <dbReference type="SMART" id="SM00244"/>
    </source>
</evidence>
<dbReference type="PANTHER" id="PTHR10264:SF115">
    <property type="entry name" value="STOMATIN"/>
    <property type="match status" value="1"/>
</dbReference>
<dbReference type="GeneID" id="110082921"/>
<protein>
    <submittedName>
        <fullName evidence="6">Stomatin-like isoform X1</fullName>
    </submittedName>
</protein>
<dbReference type="Gene3D" id="3.30.479.30">
    <property type="entry name" value="Band 7 domain"/>
    <property type="match status" value="1"/>
</dbReference>
<feature type="compositionally biased region" description="Basic and acidic residues" evidence="2">
    <location>
        <begin position="1"/>
        <end position="14"/>
    </location>
</feature>
<feature type="transmembrane region" description="Helical" evidence="3">
    <location>
        <begin position="43"/>
        <end position="64"/>
    </location>
</feature>
<dbReference type="InterPro" id="IPR036013">
    <property type="entry name" value="Band_7/SPFH_dom_sf"/>
</dbReference>
<evidence type="ECO:0000256" key="1">
    <source>
        <dbReference type="ARBA" id="ARBA00008164"/>
    </source>
</evidence>
<accession>A0ABM5F5Y6</accession>
<dbReference type="SUPFAM" id="SSF117892">
    <property type="entry name" value="Band 7/SPFH domain"/>
    <property type="match status" value="1"/>
</dbReference>
<keyword evidence="3" id="KW-1133">Transmembrane helix</keyword>
<name>A0ABM5F5Y6_9SAUR</name>
<evidence type="ECO:0000256" key="3">
    <source>
        <dbReference type="SAM" id="Phobius"/>
    </source>
</evidence>
<dbReference type="InterPro" id="IPR001972">
    <property type="entry name" value="Stomatin_HflK_fam"/>
</dbReference>
<organism evidence="5 6">
    <name type="scientific">Pogona vitticeps</name>
    <name type="common">central bearded dragon</name>
    <dbReference type="NCBI Taxonomy" id="103695"/>
    <lineage>
        <taxon>Eukaryota</taxon>
        <taxon>Metazoa</taxon>
        <taxon>Chordata</taxon>
        <taxon>Craniata</taxon>
        <taxon>Vertebrata</taxon>
        <taxon>Euteleostomi</taxon>
        <taxon>Lepidosauria</taxon>
        <taxon>Squamata</taxon>
        <taxon>Bifurcata</taxon>
        <taxon>Unidentata</taxon>
        <taxon>Episquamata</taxon>
        <taxon>Toxicofera</taxon>
        <taxon>Iguania</taxon>
        <taxon>Acrodonta</taxon>
        <taxon>Agamidae</taxon>
        <taxon>Amphibolurinae</taxon>
        <taxon>Pogona</taxon>
    </lineage>
</organism>
<keyword evidence="3" id="KW-0472">Membrane</keyword>
<evidence type="ECO:0000313" key="5">
    <source>
        <dbReference type="Proteomes" id="UP001652642"/>
    </source>
</evidence>
<feature type="domain" description="Band 7" evidence="4">
    <location>
        <begin position="62"/>
        <end position="227"/>
    </location>
</feature>
<dbReference type="RefSeq" id="XP_072840817.1">
    <property type="nucleotide sequence ID" value="XM_072984716.1"/>
</dbReference>
<proteinExistence type="inferred from homology"/>
<dbReference type="InterPro" id="IPR043202">
    <property type="entry name" value="Band-7_stomatin-like"/>
</dbReference>
<feature type="region of interest" description="Disordered" evidence="2">
    <location>
        <begin position="1"/>
        <end position="35"/>
    </location>
</feature>
<evidence type="ECO:0000256" key="2">
    <source>
        <dbReference type="SAM" id="MobiDB-lite"/>
    </source>
</evidence>
<dbReference type="SMART" id="SM00244">
    <property type="entry name" value="PHB"/>
    <property type="match status" value="1"/>
</dbReference>
<dbReference type="Proteomes" id="UP001652642">
    <property type="component" value="Chromosome Z"/>
</dbReference>
<comment type="similarity">
    <text evidence="1">Belongs to the band 7/mec-2 family.</text>
</comment>
<dbReference type="InterPro" id="IPR001107">
    <property type="entry name" value="Band_7"/>
</dbReference>
<evidence type="ECO:0000313" key="6">
    <source>
        <dbReference type="RefSeq" id="XP_072840817.1"/>
    </source>
</evidence>
<keyword evidence="5" id="KW-1185">Reference proteome</keyword>
<dbReference type="PRINTS" id="PR00721">
    <property type="entry name" value="STOMATIN"/>
</dbReference>